<sequence>MQVPLRLHQDLCQNHKRREPSSEVPEQQQPQWCSGVAEDIELPVASFSTVKDGAPRETADELVKAMTEEGLKAESDDQGVIWNTGARTRALAGGFCDAGLAQLVALASAGSENLRIDIAKLDVEGLRGQPELAHDFARKLLDVYQSSESSTGEAINNLTEWLAEGPLEGVLLALPAPKVKAAADSPPPAKDPESLLAEKDEKLERAIKEIEAGKIALAAERAKTRTLVQRRVDDLAKKHAVEIAELEEKIRELENTIKGEQESLKKAAKISDENNQTLRVRIRDYESKLEGAKNKIARLETQLEVKDEDVLTSTRLVKNLTEQRDLFKAQLEGLDSQPPSTELLASAARYEALVCAHKQALESEQKARGEAADLRVKNEAHARETARLHAEVNALKNKIIRDQQDHLAERDRMSETFNQRIEEITREFADGVSSHAEERRRSESGPTEKLKLRVEELTLERDALLGELDEYRGGATAGDSTDMIE</sequence>
<dbReference type="Proteomes" id="UP000541610">
    <property type="component" value="Unassembled WGS sequence"/>
</dbReference>
<evidence type="ECO:0000256" key="2">
    <source>
        <dbReference type="SAM" id="MobiDB-lite"/>
    </source>
</evidence>
<proteinExistence type="predicted"/>
<gene>
    <name evidence="3" type="ORF">FOZ60_009159</name>
</gene>
<evidence type="ECO:0000313" key="4">
    <source>
        <dbReference type="Proteomes" id="UP000541610"/>
    </source>
</evidence>
<accession>A0A7J6PD46</accession>
<feature type="coiled-coil region" evidence="1">
    <location>
        <begin position="236"/>
        <end position="337"/>
    </location>
</feature>
<dbReference type="AlphaFoldDB" id="A0A7J6PD46"/>
<feature type="region of interest" description="Disordered" evidence="2">
    <location>
        <begin position="430"/>
        <end position="453"/>
    </location>
</feature>
<feature type="region of interest" description="Disordered" evidence="2">
    <location>
        <begin position="9"/>
        <end position="30"/>
    </location>
</feature>
<evidence type="ECO:0000256" key="1">
    <source>
        <dbReference type="SAM" id="Coils"/>
    </source>
</evidence>
<organism evidence="3 4">
    <name type="scientific">Perkinsus olseni</name>
    <name type="common">Perkinsus atlanticus</name>
    <dbReference type="NCBI Taxonomy" id="32597"/>
    <lineage>
        <taxon>Eukaryota</taxon>
        <taxon>Sar</taxon>
        <taxon>Alveolata</taxon>
        <taxon>Perkinsozoa</taxon>
        <taxon>Perkinsea</taxon>
        <taxon>Perkinsida</taxon>
        <taxon>Perkinsidae</taxon>
        <taxon>Perkinsus</taxon>
    </lineage>
</organism>
<dbReference type="OrthoDB" id="443430at2759"/>
<comment type="caution">
    <text evidence="3">The sequence shown here is derived from an EMBL/GenBank/DDBJ whole genome shotgun (WGS) entry which is preliminary data.</text>
</comment>
<protein>
    <submittedName>
        <fullName evidence="3">Uncharacterized protein</fullName>
    </submittedName>
</protein>
<reference evidence="3 4" key="1">
    <citation type="submission" date="2020-04" db="EMBL/GenBank/DDBJ databases">
        <title>Perkinsus olseni comparative genomics.</title>
        <authorList>
            <person name="Bogema D.R."/>
        </authorList>
    </citation>
    <scope>NUCLEOTIDE SEQUENCE [LARGE SCALE GENOMIC DNA]</scope>
    <source>
        <strain evidence="3">00978-12</strain>
    </source>
</reference>
<evidence type="ECO:0000313" key="3">
    <source>
        <dbReference type="EMBL" id="KAF4694045.1"/>
    </source>
</evidence>
<name>A0A7J6PD46_PEROL</name>
<dbReference type="EMBL" id="JABANP010000037">
    <property type="protein sequence ID" value="KAF4694045.1"/>
    <property type="molecule type" value="Genomic_DNA"/>
</dbReference>
<keyword evidence="1" id="KW-0175">Coiled coil</keyword>